<sequence>MKRAGLFGARRVRPWSWGAFLLGLAVVAVSAVVQGICVLLGAKFYFAAFLPGLFVLALMAGAPAAAFAALLTVPLVWWAFIPPFFELNALTSAHADSINLFCLLAVLLIGLADLCRATMTIVRSGGLKPSGESAATNPQ</sequence>
<name>A0A1C3U6P1_9BRAD</name>
<organism evidence="1 2">
    <name type="scientific">Bradyrhizobium yuanmingense</name>
    <dbReference type="NCBI Taxonomy" id="108015"/>
    <lineage>
        <taxon>Bacteria</taxon>
        <taxon>Pseudomonadati</taxon>
        <taxon>Pseudomonadota</taxon>
        <taxon>Alphaproteobacteria</taxon>
        <taxon>Hyphomicrobiales</taxon>
        <taxon>Nitrobacteraceae</taxon>
        <taxon>Bradyrhizobium</taxon>
    </lineage>
</organism>
<gene>
    <name evidence="1" type="ORF">GA0061099_1001647</name>
</gene>
<accession>A0A1C3U6P1</accession>
<dbReference type="RefSeq" id="WP_036003874.1">
    <property type="nucleotide sequence ID" value="NZ_FMAE01000001.1"/>
</dbReference>
<dbReference type="AlphaFoldDB" id="A0A1C3U6P1"/>
<evidence type="ECO:0000313" key="1">
    <source>
        <dbReference type="EMBL" id="SCB11148.1"/>
    </source>
</evidence>
<protein>
    <submittedName>
        <fullName evidence="1">Uncharacterized protein</fullName>
    </submittedName>
</protein>
<dbReference type="EMBL" id="FMAE01000001">
    <property type="protein sequence ID" value="SCB11148.1"/>
    <property type="molecule type" value="Genomic_DNA"/>
</dbReference>
<proteinExistence type="predicted"/>
<dbReference type="Proteomes" id="UP000183174">
    <property type="component" value="Unassembled WGS sequence"/>
</dbReference>
<evidence type="ECO:0000313" key="2">
    <source>
        <dbReference type="Proteomes" id="UP000183174"/>
    </source>
</evidence>
<reference evidence="1 2" key="1">
    <citation type="submission" date="2016-08" db="EMBL/GenBank/DDBJ databases">
        <authorList>
            <person name="Seilhamer J.J."/>
        </authorList>
    </citation>
    <scope>NUCLEOTIDE SEQUENCE [LARGE SCALE GENOMIC DNA]</scope>
    <source>
        <strain evidence="1 2">CCBAU 10071</strain>
    </source>
</reference>